<keyword evidence="3" id="KW-1003">Cell membrane</keyword>
<gene>
    <name evidence="10" type="ORF">CVV64_01735</name>
</gene>
<evidence type="ECO:0000256" key="4">
    <source>
        <dbReference type="ARBA" id="ARBA00022679"/>
    </source>
</evidence>
<dbReference type="CDD" id="cd02440">
    <property type="entry name" value="AdoMet_MTases"/>
    <property type="match status" value="1"/>
</dbReference>
<evidence type="ECO:0000256" key="6">
    <source>
        <dbReference type="ARBA" id="ARBA00022989"/>
    </source>
</evidence>
<proteinExistence type="inferred from homology"/>
<evidence type="ECO:0000256" key="5">
    <source>
        <dbReference type="ARBA" id="ARBA00022692"/>
    </source>
</evidence>
<evidence type="ECO:0000256" key="7">
    <source>
        <dbReference type="ARBA" id="ARBA00023136"/>
    </source>
</evidence>
<keyword evidence="7 8" id="KW-0472">Membrane</keyword>
<feature type="domain" description="Bacterial sugar transferase" evidence="9">
    <location>
        <begin position="360"/>
        <end position="553"/>
    </location>
</feature>
<comment type="caution">
    <text evidence="10">The sequence shown here is derived from an EMBL/GenBank/DDBJ whole genome shotgun (WGS) entry which is preliminary data.</text>
</comment>
<sequence>MTKFSFLCPCCDSMLHGMIMRVEECHLVKCAECGTFVTYPIASAHQLRDFYSGINCGRIFDRKLQRDSADPRIDAIKLSFLIGALEISGITAEYGKLNLLDIGAGTGDFVREARKMGFRAKGIDICGERPLCEKSREASEPGQSLFSSEPSLPDVMAMDLSEMAHRFGGTSPGWDIISLWDVLEHLPDPAASLRDINSLLRPGGIALLKVPSSMLPLYRLLHRTLSLTGLKMEDLTLPGHRFHFSWKGIASLVSGNMSASIVGFPSLPFQKDNSSLKGISRFFAHFLLGRLSSVPIIGPELEPHHVICLRKAAVSGMEKDGATEKLGESMSRQQAEKTVHDKLADHFRSDFHFWVVRALCASALIALLALPIVPVMVLSVIMQGLPVFFSHSRVGFRGRVFRLYKLRTMALKSGKIMRSKTAFKEQAAVMDETGCFGEADDGLITGRDDSRVTAIGRYLRKLSIDELPQLYNIMTGEMGFIGPRPDLPFQIKGYSWPFRKLRLSVHQGITGLAQVFGRSCLTPLQRRVLETYYVANRGFRMNLLILIRTFRSMTGGGNAW</sequence>
<evidence type="ECO:0000256" key="1">
    <source>
        <dbReference type="ARBA" id="ARBA00004236"/>
    </source>
</evidence>
<dbReference type="Pfam" id="PF02397">
    <property type="entry name" value="Bac_transf"/>
    <property type="match status" value="1"/>
</dbReference>
<keyword evidence="5 8" id="KW-0812">Transmembrane</keyword>
<dbReference type="PANTHER" id="PTHR30576">
    <property type="entry name" value="COLANIC BIOSYNTHESIS UDP-GLUCOSE LIPID CARRIER TRANSFERASE"/>
    <property type="match status" value="1"/>
</dbReference>
<dbReference type="Proteomes" id="UP000233256">
    <property type="component" value="Unassembled WGS sequence"/>
</dbReference>
<dbReference type="AlphaFoldDB" id="A0A2N1PUZ5"/>
<dbReference type="GO" id="GO:0016780">
    <property type="term" value="F:phosphotransferase activity, for other substituted phosphate groups"/>
    <property type="evidence" value="ECO:0007669"/>
    <property type="project" value="TreeGrafter"/>
</dbReference>
<dbReference type="EMBL" id="PGXC01000001">
    <property type="protein sequence ID" value="PKK92163.1"/>
    <property type="molecule type" value="Genomic_DNA"/>
</dbReference>
<comment type="similarity">
    <text evidence="2">Belongs to the bacterial sugar transferase family.</text>
</comment>
<accession>A0A2N1PUZ5</accession>
<keyword evidence="6 8" id="KW-1133">Transmembrane helix</keyword>
<organism evidence="10 11">
    <name type="scientific">Candidatus Wallbacteria bacterium HGW-Wallbacteria-1</name>
    <dbReference type="NCBI Taxonomy" id="2013854"/>
    <lineage>
        <taxon>Bacteria</taxon>
        <taxon>Candidatus Walliibacteriota</taxon>
    </lineage>
</organism>
<reference evidence="10 11" key="1">
    <citation type="journal article" date="2017" name="ISME J.">
        <title>Potential for microbial H2 and metal transformations associated with novel bacteria and archaea in deep terrestrial subsurface sediments.</title>
        <authorList>
            <person name="Hernsdorf A.W."/>
            <person name="Amano Y."/>
            <person name="Miyakawa K."/>
            <person name="Ise K."/>
            <person name="Suzuki Y."/>
            <person name="Anantharaman K."/>
            <person name="Probst A."/>
            <person name="Burstein D."/>
            <person name="Thomas B.C."/>
            <person name="Banfield J.F."/>
        </authorList>
    </citation>
    <scope>NUCLEOTIDE SEQUENCE [LARGE SCALE GENOMIC DNA]</scope>
    <source>
        <strain evidence="10">HGW-Wallbacteria-1</strain>
    </source>
</reference>
<keyword evidence="4" id="KW-0808">Transferase</keyword>
<feature type="transmembrane region" description="Helical" evidence="8">
    <location>
        <begin position="363"/>
        <end position="389"/>
    </location>
</feature>
<dbReference type="GO" id="GO:0005886">
    <property type="term" value="C:plasma membrane"/>
    <property type="evidence" value="ECO:0007669"/>
    <property type="project" value="UniProtKB-SubCell"/>
</dbReference>
<dbReference type="Pfam" id="PF13489">
    <property type="entry name" value="Methyltransf_23"/>
    <property type="match status" value="1"/>
</dbReference>
<evidence type="ECO:0000313" key="10">
    <source>
        <dbReference type="EMBL" id="PKK92163.1"/>
    </source>
</evidence>
<evidence type="ECO:0000256" key="2">
    <source>
        <dbReference type="ARBA" id="ARBA00006464"/>
    </source>
</evidence>
<dbReference type="SUPFAM" id="SSF53335">
    <property type="entry name" value="S-adenosyl-L-methionine-dependent methyltransferases"/>
    <property type="match status" value="1"/>
</dbReference>
<dbReference type="Gene3D" id="3.40.50.150">
    <property type="entry name" value="Vaccinia Virus protein VP39"/>
    <property type="match status" value="1"/>
</dbReference>
<dbReference type="PANTHER" id="PTHR30576:SF4">
    <property type="entry name" value="UNDECAPRENYL-PHOSPHATE GALACTOSE PHOSPHOTRANSFERASE"/>
    <property type="match status" value="1"/>
</dbReference>
<name>A0A2N1PUZ5_9BACT</name>
<evidence type="ECO:0000256" key="3">
    <source>
        <dbReference type="ARBA" id="ARBA00022475"/>
    </source>
</evidence>
<evidence type="ECO:0000313" key="11">
    <source>
        <dbReference type="Proteomes" id="UP000233256"/>
    </source>
</evidence>
<comment type="subcellular location">
    <subcellularLocation>
        <location evidence="1">Cell membrane</location>
    </subcellularLocation>
</comment>
<protein>
    <recommendedName>
        <fullName evidence="9">Bacterial sugar transferase domain-containing protein</fullName>
    </recommendedName>
</protein>
<dbReference type="InterPro" id="IPR003362">
    <property type="entry name" value="Bact_transf"/>
</dbReference>
<evidence type="ECO:0000259" key="9">
    <source>
        <dbReference type="Pfam" id="PF02397"/>
    </source>
</evidence>
<evidence type="ECO:0000256" key="8">
    <source>
        <dbReference type="SAM" id="Phobius"/>
    </source>
</evidence>
<dbReference type="InterPro" id="IPR029063">
    <property type="entry name" value="SAM-dependent_MTases_sf"/>
</dbReference>